<dbReference type="GeneID" id="88778037"/>
<reference evidence="2 3" key="1">
    <citation type="submission" date="2023-04" db="EMBL/GenBank/DDBJ databases">
        <title>Novel Pseudoalteromonas species isolated from Pacific coral.</title>
        <authorList>
            <person name="Videau P."/>
            <person name="Shlafstein M.D."/>
            <person name="Oline D.K."/>
            <person name="Strangman W.K."/>
            <person name="Hahnke R.L."/>
            <person name="Saw J.H."/>
            <person name="Ushijima B."/>
        </authorList>
    </citation>
    <scope>NUCLEOTIDE SEQUENCE [LARGE SCALE GENOMIC DNA]</scope>
    <source>
        <strain evidence="2 3">LMG 14908</strain>
    </source>
</reference>
<comment type="caution">
    <text evidence="2">The sequence shown here is derived from an EMBL/GenBank/DDBJ whole genome shotgun (WGS) entry which is preliminary data.</text>
</comment>
<accession>A0ABT9GJ20</accession>
<keyword evidence="1" id="KW-0812">Transmembrane</keyword>
<evidence type="ECO:0000313" key="3">
    <source>
        <dbReference type="Proteomes" id="UP001242314"/>
    </source>
</evidence>
<keyword evidence="1" id="KW-1133">Transmembrane helix</keyword>
<keyword evidence="3" id="KW-1185">Reference proteome</keyword>
<gene>
    <name evidence="2" type="ORF">QDH73_17920</name>
</gene>
<dbReference type="Proteomes" id="UP001242314">
    <property type="component" value="Unassembled WGS sequence"/>
</dbReference>
<feature type="transmembrane region" description="Helical" evidence="1">
    <location>
        <begin position="12"/>
        <end position="33"/>
    </location>
</feature>
<evidence type="ECO:0000256" key="1">
    <source>
        <dbReference type="SAM" id="Phobius"/>
    </source>
</evidence>
<evidence type="ECO:0000313" key="2">
    <source>
        <dbReference type="EMBL" id="MDP4485889.1"/>
    </source>
</evidence>
<feature type="transmembrane region" description="Helical" evidence="1">
    <location>
        <begin position="45"/>
        <end position="62"/>
    </location>
</feature>
<keyword evidence="1" id="KW-0472">Membrane</keyword>
<dbReference type="RefSeq" id="WP_238719421.1">
    <property type="nucleotide sequence ID" value="NZ_CP040559.1"/>
</dbReference>
<organism evidence="2 3">
    <name type="scientific">Pseudoalteromonas distincta</name>
    <dbReference type="NCBI Taxonomy" id="77608"/>
    <lineage>
        <taxon>Bacteria</taxon>
        <taxon>Pseudomonadati</taxon>
        <taxon>Pseudomonadota</taxon>
        <taxon>Gammaproteobacteria</taxon>
        <taxon>Alteromonadales</taxon>
        <taxon>Pseudoalteromonadaceae</taxon>
        <taxon>Pseudoalteromonas</taxon>
    </lineage>
</organism>
<name>A0ABT9GJ20_9GAMM</name>
<dbReference type="EMBL" id="JASGWX010000018">
    <property type="protein sequence ID" value="MDP4485889.1"/>
    <property type="molecule type" value="Genomic_DNA"/>
</dbReference>
<sequence>MAALPRQKKLPGFKIVYSLALSALFIVILLFYMEVINEKPLLHQFLYLFGLSSLGVVIEWLSTNNKQSQVIDIANGEFKLLGINIKVSELEEVLYC</sequence>
<proteinExistence type="predicted"/>
<protein>
    <submittedName>
        <fullName evidence="2">Uncharacterized protein</fullName>
    </submittedName>
</protein>